<proteinExistence type="predicted"/>
<name>A0A9P3G177_9APHY</name>
<keyword evidence="2" id="KW-1185">Reference proteome</keyword>
<organism evidence="1 2">
    <name type="scientific">Phanerochaete sordida</name>
    <dbReference type="NCBI Taxonomy" id="48140"/>
    <lineage>
        <taxon>Eukaryota</taxon>
        <taxon>Fungi</taxon>
        <taxon>Dikarya</taxon>
        <taxon>Basidiomycota</taxon>
        <taxon>Agaricomycotina</taxon>
        <taxon>Agaricomycetes</taxon>
        <taxon>Polyporales</taxon>
        <taxon>Phanerochaetaceae</taxon>
        <taxon>Phanerochaete</taxon>
    </lineage>
</organism>
<comment type="caution">
    <text evidence="1">The sequence shown here is derived from an EMBL/GenBank/DDBJ whole genome shotgun (WGS) entry which is preliminary data.</text>
</comment>
<dbReference type="Proteomes" id="UP000703269">
    <property type="component" value="Unassembled WGS sequence"/>
</dbReference>
<sequence length="103" mass="10860">MQVVFSMSSDINGRHRPGHIGSSAQISSVTGASPWIVLRLLTEPLRSASTSKSRAAVGVLKRRSRQLVDTRATLSNIHLPTVASSTASAVEACLARNFATSDG</sequence>
<evidence type="ECO:0000313" key="2">
    <source>
        <dbReference type="Proteomes" id="UP000703269"/>
    </source>
</evidence>
<protein>
    <submittedName>
        <fullName evidence="1">Uncharacterized protein</fullName>
    </submittedName>
</protein>
<reference evidence="1 2" key="1">
    <citation type="submission" date="2021-08" db="EMBL/GenBank/DDBJ databases">
        <title>Draft Genome Sequence of Phanerochaete sordida strain YK-624.</title>
        <authorList>
            <person name="Mori T."/>
            <person name="Dohra H."/>
            <person name="Suzuki T."/>
            <person name="Kawagishi H."/>
            <person name="Hirai H."/>
        </authorList>
    </citation>
    <scope>NUCLEOTIDE SEQUENCE [LARGE SCALE GENOMIC DNA]</scope>
    <source>
        <strain evidence="1 2">YK-624</strain>
    </source>
</reference>
<evidence type="ECO:0000313" key="1">
    <source>
        <dbReference type="EMBL" id="GJE86363.1"/>
    </source>
</evidence>
<dbReference type="AlphaFoldDB" id="A0A9P3G177"/>
<gene>
    <name evidence="1" type="ORF">PsYK624_024430</name>
</gene>
<accession>A0A9P3G177</accession>
<dbReference type="EMBL" id="BPQB01000004">
    <property type="protein sequence ID" value="GJE86363.1"/>
    <property type="molecule type" value="Genomic_DNA"/>
</dbReference>